<dbReference type="InterPro" id="IPR009097">
    <property type="entry name" value="Cyclic_Pdiesterase"/>
</dbReference>
<dbReference type="EMBL" id="JACDUS010000010">
    <property type="protein sequence ID" value="MBA2882514.1"/>
    <property type="molecule type" value="Genomic_DNA"/>
</dbReference>
<evidence type="ECO:0000313" key="1">
    <source>
        <dbReference type="EMBL" id="MBA2882514.1"/>
    </source>
</evidence>
<dbReference type="Gene3D" id="3.90.1140.10">
    <property type="entry name" value="Cyclic phosphodiesterase"/>
    <property type="match status" value="1"/>
</dbReference>
<dbReference type="SUPFAM" id="SSF55144">
    <property type="entry name" value="LigT-like"/>
    <property type="match status" value="1"/>
</dbReference>
<sequence>MPTAARDIQTRSVWNEFLSYKTTLATKNRDYSQWHKGREKFAVWTVGIGNEQVRSRFDAAKAWMEPFLFSPYYRQPHVTLLVCGFLTHKPRFSDDYSSQSLHRHLQDLWQPRIEPFEICIGGMNSFAAAPFLEVFDTQGGLAKIRRILTNSFCEDRTRAYVPHLTIGLYAGAFNTRDVAEKMAAFQTKDRISCLVDKITLSTYWPLEIAGPLSAQQEIQLKTAGK</sequence>
<keyword evidence="2" id="KW-1185">Reference proteome</keyword>
<organism evidence="1 2">
    <name type="scientific">Desulfosalsimonas propionicica</name>
    <dbReference type="NCBI Taxonomy" id="332175"/>
    <lineage>
        <taxon>Bacteria</taxon>
        <taxon>Pseudomonadati</taxon>
        <taxon>Thermodesulfobacteriota</taxon>
        <taxon>Desulfobacteria</taxon>
        <taxon>Desulfobacterales</taxon>
        <taxon>Desulfosalsimonadaceae</taxon>
        <taxon>Desulfosalsimonas</taxon>
    </lineage>
</organism>
<dbReference type="Proteomes" id="UP000525298">
    <property type="component" value="Unassembled WGS sequence"/>
</dbReference>
<dbReference type="RefSeq" id="WP_181552147.1">
    <property type="nucleotide sequence ID" value="NZ_JACDUS010000010.1"/>
</dbReference>
<dbReference type="Pfam" id="PF13563">
    <property type="entry name" value="2_5_RNA_ligase2"/>
    <property type="match status" value="1"/>
</dbReference>
<proteinExistence type="predicted"/>
<dbReference type="GO" id="GO:0016874">
    <property type="term" value="F:ligase activity"/>
    <property type="evidence" value="ECO:0007669"/>
    <property type="project" value="UniProtKB-KW"/>
</dbReference>
<comment type="caution">
    <text evidence="1">The sequence shown here is derived from an EMBL/GenBank/DDBJ whole genome shotgun (WGS) entry which is preliminary data.</text>
</comment>
<accession>A0A7W0HLN0</accession>
<keyword evidence="1" id="KW-0436">Ligase</keyword>
<evidence type="ECO:0000313" key="2">
    <source>
        <dbReference type="Proteomes" id="UP000525298"/>
    </source>
</evidence>
<protein>
    <submittedName>
        <fullName evidence="1">2'-5' RNA ligase</fullName>
    </submittedName>
</protein>
<gene>
    <name evidence="1" type="ORF">HNR65_002866</name>
</gene>
<reference evidence="1 2" key="1">
    <citation type="submission" date="2020-07" db="EMBL/GenBank/DDBJ databases">
        <title>Genomic Encyclopedia of Type Strains, Phase IV (KMG-IV): sequencing the most valuable type-strain genomes for metagenomic binning, comparative biology and taxonomic classification.</title>
        <authorList>
            <person name="Goeker M."/>
        </authorList>
    </citation>
    <scope>NUCLEOTIDE SEQUENCE [LARGE SCALE GENOMIC DNA]</scope>
    <source>
        <strain evidence="1 2">DSM 17721</strain>
    </source>
</reference>
<name>A0A7W0HLN0_9BACT</name>
<dbReference type="AlphaFoldDB" id="A0A7W0HLN0"/>